<evidence type="ECO:0000313" key="3">
    <source>
        <dbReference type="Proteomes" id="UP001163255"/>
    </source>
</evidence>
<organism evidence="2 3">
    <name type="scientific">Endozoicomonas euniceicola</name>
    <dbReference type="NCBI Taxonomy" id="1234143"/>
    <lineage>
        <taxon>Bacteria</taxon>
        <taxon>Pseudomonadati</taxon>
        <taxon>Pseudomonadota</taxon>
        <taxon>Gammaproteobacteria</taxon>
        <taxon>Oceanospirillales</taxon>
        <taxon>Endozoicomonadaceae</taxon>
        <taxon>Endozoicomonas</taxon>
    </lineage>
</organism>
<dbReference type="RefSeq" id="WP_262600745.1">
    <property type="nucleotide sequence ID" value="NZ_CP103300.1"/>
</dbReference>
<feature type="compositionally biased region" description="Polar residues" evidence="1">
    <location>
        <begin position="1"/>
        <end position="17"/>
    </location>
</feature>
<evidence type="ECO:0008006" key="4">
    <source>
        <dbReference type="Google" id="ProtNLM"/>
    </source>
</evidence>
<feature type="region of interest" description="Disordered" evidence="1">
    <location>
        <begin position="1"/>
        <end position="20"/>
    </location>
</feature>
<protein>
    <recommendedName>
        <fullName evidence="4">Pyridoxamine 5'-phosphate oxidase putative domain-containing protein</fullName>
    </recommendedName>
</protein>
<keyword evidence="3" id="KW-1185">Reference proteome</keyword>
<dbReference type="Proteomes" id="UP001163255">
    <property type="component" value="Chromosome"/>
</dbReference>
<proteinExistence type="predicted"/>
<evidence type="ECO:0000313" key="2">
    <source>
        <dbReference type="EMBL" id="UYM17970.1"/>
    </source>
</evidence>
<evidence type="ECO:0000256" key="1">
    <source>
        <dbReference type="SAM" id="MobiDB-lite"/>
    </source>
</evidence>
<accession>A0ABY6GZ71</accession>
<dbReference type="EMBL" id="CP103300">
    <property type="protein sequence ID" value="UYM17970.1"/>
    <property type="molecule type" value="Genomic_DNA"/>
</dbReference>
<reference evidence="2" key="1">
    <citation type="submission" date="2022-10" db="EMBL/GenBank/DDBJ databases">
        <title>Completed Genome Sequence of two octocoral isolated bacterium, Endozoicomonas euniceicola EF212T and Endozoicomonas gorgoniicola PS125T.</title>
        <authorList>
            <person name="Chiou Y.-J."/>
            <person name="Chen Y.-H."/>
        </authorList>
    </citation>
    <scope>NUCLEOTIDE SEQUENCE</scope>
    <source>
        <strain evidence="2">EF212</strain>
    </source>
</reference>
<sequence length="157" mass="18282">MYEGHSTIQELKSNPHANYQKPGTKHSIFLLEKNGEQYYLLPSPMFEARDVAVPRLHDGRLLYAILAMFPQQVMVAPDVYHERYYLDMCVEGHSSITMEQNVFYAGEMSFHRRRLMKWNNSSGHYKPQGQLRYSQLTPNVRRLLPGQSFTDGHVGVY</sequence>
<name>A0ABY6GZ71_9GAMM</name>
<gene>
    <name evidence="2" type="ORF">NX720_08720</name>
</gene>